<reference evidence="1" key="1">
    <citation type="submission" date="2021-06" db="EMBL/GenBank/DDBJ databases">
        <authorList>
            <person name="Kallberg Y."/>
            <person name="Tangrot J."/>
            <person name="Rosling A."/>
        </authorList>
    </citation>
    <scope>NUCLEOTIDE SEQUENCE</scope>
    <source>
        <strain evidence="1">87-6 pot B 2015</strain>
    </source>
</reference>
<organism evidence="1 2">
    <name type="scientific">Funneliformis mosseae</name>
    <name type="common">Endomycorrhizal fungus</name>
    <name type="synonym">Glomus mosseae</name>
    <dbReference type="NCBI Taxonomy" id="27381"/>
    <lineage>
        <taxon>Eukaryota</taxon>
        <taxon>Fungi</taxon>
        <taxon>Fungi incertae sedis</taxon>
        <taxon>Mucoromycota</taxon>
        <taxon>Glomeromycotina</taxon>
        <taxon>Glomeromycetes</taxon>
        <taxon>Glomerales</taxon>
        <taxon>Glomeraceae</taxon>
        <taxon>Funneliformis</taxon>
    </lineage>
</organism>
<dbReference type="EMBL" id="CAJVPP010000515">
    <property type="protein sequence ID" value="CAG8489365.1"/>
    <property type="molecule type" value="Genomic_DNA"/>
</dbReference>
<dbReference type="Gene3D" id="2.20.140.10">
    <property type="entry name" value="WGR domain"/>
    <property type="match status" value="1"/>
</dbReference>
<dbReference type="Proteomes" id="UP000789375">
    <property type="component" value="Unassembled WGS sequence"/>
</dbReference>
<gene>
    <name evidence="1" type="ORF">FMOSSE_LOCUS3449</name>
</gene>
<evidence type="ECO:0000313" key="1">
    <source>
        <dbReference type="EMBL" id="CAG8489365.1"/>
    </source>
</evidence>
<dbReference type="AlphaFoldDB" id="A0A9N8WHJ5"/>
<comment type="caution">
    <text evidence="1">The sequence shown here is derived from an EMBL/GenBank/DDBJ whole genome shotgun (WGS) entry which is preliminary data.</text>
</comment>
<sequence>MPTFDKKSATPTKFSAMSATTLIEPTEFSLEAKKFSRLLKSRPCPIYTNVIIPDITSENQESNSGIISPIPSGHLETSTRFWQFKVEEGLTTYVRYGNIRADGTLKERATHIQQHYCFGDAKQFVENLIDEKIKAGYVGWARW</sequence>
<keyword evidence="2" id="KW-1185">Reference proteome</keyword>
<accession>A0A9N8WHJ5</accession>
<protein>
    <submittedName>
        <fullName evidence="1">14863_t:CDS:1</fullName>
    </submittedName>
</protein>
<evidence type="ECO:0000313" key="2">
    <source>
        <dbReference type="Proteomes" id="UP000789375"/>
    </source>
</evidence>
<name>A0A9N8WHJ5_FUNMO</name>
<proteinExistence type="predicted"/>